<feature type="region of interest" description="Disordered" evidence="1">
    <location>
        <begin position="53"/>
        <end position="146"/>
    </location>
</feature>
<evidence type="ECO:0000313" key="2">
    <source>
        <dbReference type="EMBL" id="GBM06408.1"/>
    </source>
</evidence>
<name>A0A4Y2CRW3_ARAVE</name>
<dbReference type="AlphaFoldDB" id="A0A4Y2CRW3"/>
<sequence length="146" mass="15776">MTFQCLFFLCNQRPLWHFLRKMASFITVEGLLGDEYFGPLLWSASSGVAKVTHKGATSSLSKRAGSSEERSPRQESDTELRDLTAITGHGPSPPEGGTSRRRSGGNSTPYNYCRSENPLTYPAAPHLSTRDAPRGGGVERVSGTGA</sequence>
<organism evidence="2 3">
    <name type="scientific">Araneus ventricosus</name>
    <name type="common">Orbweaver spider</name>
    <name type="synonym">Epeira ventricosa</name>
    <dbReference type="NCBI Taxonomy" id="182803"/>
    <lineage>
        <taxon>Eukaryota</taxon>
        <taxon>Metazoa</taxon>
        <taxon>Ecdysozoa</taxon>
        <taxon>Arthropoda</taxon>
        <taxon>Chelicerata</taxon>
        <taxon>Arachnida</taxon>
        <taxon>Araneae</taxon>
        <taxon>Araneomorphae</taxon>
        <taxon>Entelegynae</taxon>
        <taxon>Araneoidea</taxon>
        <taxon>Araneidae</taxon>
        <taxon>Araneus</taxon>
    </lineage>
</organism>
<dbReference type="EMBL" id="BGPR01000228">
    <property type="protein sequence ID" value="GBM06408.1"/>
    <property type="molecule type" value="Genomic_DNA"/>
</dbReference>
<gene>
    <name evidence="2" type="ORF">AVEN_266361_1</name>
</gene>
<evidence type="ECO:0000313" key="3">
    <source>
        <dbReference type="Proteomes" id="UP000499080"/>
    </source>
</evidence>
<proteinExistence type="predicted"/>
<feature type="compositionally biased region" description="Gly residues" evidence="1">
    <location>
        <begin position="134"/>
        <end position="146"/>
    </location>
</feature>
<protein>
    <submittedName>
        <fullName evidence="2">Uncharacterized protein</fullName>
    </submittedName>
</protein>
<reference evidence="2 3" key="1">
    <citation type="journal article" date="2019" name="Sci. Rep.">
        <title>Orb-weaving spider Araneus ventricosus genome elucidates the spidroin gene catalogue.</title>
        <authorList>
            <person name="Kono N."/>
            <person name="Nakamura H."/>
            <person name="Ohtoshi R."/>
            <person name="Moran D.A.P."/>
            <person name="Shinohara A."/>
            <person name="Yoshida Y."/>
            <person name="Fujiwara M."/>
            <person name="Mori M."/>
            <person name="Tomita M."/>
            <person name="Arakawa K."/>
        </authorList>
    </citation>
    <scope>NUCLEOTIDE SEQUENCE [LARGE SCALE GENOMIC DNA]</scope>
</reference>
<dbReference type="Proteomes" id="UP000499080">
    <property type="component" value="Unassembled WGS sequence"/>
</dbReference>
<evidence type="ECO:0000256" key="1">
    <source>
        <dbReference type="SAM" id="MobiDB-lite"/>
    </source>
</evidence>
<keyword evidence="3" id="KW-1185">Reference proteome</keyword>
<feature type="compositionally biased region" description="Basic and acidic residues" evidence="1">
    <location>
        <begin position="65"/>
        <end position="82"/>
    </location>
</feature>
<comment type="caution">
    <text evidence="2">The sequence shown here is derived from an EMBL/GenBank/DDBJ whole genome shotgun (WGS) entry which is preliminary data.</text>
</comment>
<accession>A0A4Y2CRW3</accession>